<organism evidence="2">
    <name type="scientific">Rhodosorus marinus</name>
    <dbReference type="NCBI Taxonomy" id="101924"/>
    <lineage>
        <taxon>Eukaryota</taxon>
        <taxon>Rhodophyta</taxon>
        <taxon>Stylonematophyceae</taxon>
        <taxon>Stylonematales</taxon>
        <taxon>Stylonemataceae</taxon>
        <taxon>Rhodosorus</taxon>
    </lineage>
</organism>
<name>A0A7S3E7D1_9RHOD</name>
<protein>
    <submittedName>
        <fullName evidence="2">Uncharacterized protein</fullName>
    </submittedName>
</protein>
<feature type="region of interest" description="Disordered" evidence="1">
    <location>
        <begin position="55"/>
        <end position="104"/>
    </location>
</feature>
<gene>
    <name evidence="2" type="ORF">RMAR00112_LOCUS4174</name>
</gene>
<dbReference type="EMBL" id="HBHW01005598">
    <property type="protein sequence ID" value="CAE0036224.1"/>
    <property type="molecule type" value="Transcribed_RNA"/>
</dbReference>
<dbReference type="AlphaFoldDB" id="A0A7S3E7D1"/>
<evidence type="ECO:0000256" key="1">
    <source>
        <dbReference type="SAM" id="MobiDB-lite"/>
    </source>
</evidence>
<reference evidence="2" key="1">
    <citation type="submission" date="2021-01" db="EMBL/GenBank/DDBJ databases">
        <authorList>
            <person name="Corre E."/>
            <person name="Pelletier E."/>
            <person name="Niang G."/>
            <person name="Scheremetjew M."/>
            <person name="Finn R."/>
            <person name="Kale V."/>
            <person name="Holt S."/>
            <person name="Cochrane G."/>
            <person name="Meng A."/>
            <person name="Brown T."/>
            <person name="Cohen L."/>
        </authorList>
    </citation>
    <scope>NUCLEOTIDE SEQUENCE</scope>
    <source>
        <strain evidence="2">CCMP 769</strain>
    </source>
</reference>
<evidence type="ECO:0000313" key="2">
    <source>
        <dbReference type="EMBL" id="CAE0036224.1"/>
    </source>
</evidence>
<accession>A0A7S3E7D1</accession>
<sequence length="104" mass="11850">MASGLYCSEELSSDEEEDVCEFVRLYLRRKSGLELEKEPKLGAKQVRKKRSRVLASVEYGRESPYRSTQRSRGSDNSTENASSFSGNRKKVSFNLESTSKSRED</sequence>
<feature type="compositionally biased region" description="Polar residues" evidence="1">
    <location>
        <begin position="65"/>
        <end position="86"/>
    </location>
</feature>
<proteinExistence type="predicted"/>